<keyword evidence="1" id="KW-0732">Signal</keyword>
<evidence type="ECO:0000256" key="1">
    <source>
        <dbReference type="SAM" id="SignalP"/>
    </source>
</evidence>
<evidence type="ECO:0000313" key="2">
    <source>
        <dbReference type="EMBL" id="VEF76561.1"/>
    </source>
</evidence>
<name>A0AAX3G0I7_9PSED</name>
<dbReference type="Proteomes" id="UP000277437">
    <property type="component" value="Chromosome"/>
</dbReference>
<dbReference type="EMBL" id="LR134334">
    <property type="protein sequence ID" value="VEF76561.1"/>
    <property type="molecule type" value="Genomic_DNA"/>
</dbReference>
<accession>A0AAX3G0I7</accession>
<proteinExistence type="predicted"/>
<feature type="chain" id="PRO_5043948747" evidence="1">
    <location>
        <begin position="25"/>
        <end position="213"/>
    </location>
</feature>
<dbReference type="AlphaFoldDB" id="A0AAX3G0I7"/>
<reference evidence="2 3" key="1">
    <citation type="submission" date="2018-12" db="EMBL/GenBank/DDBJ databases">
        <authorList>
            <consortium name="Pathogen Informatics"/>
        </authorList>
    </citation>
    <scope>NUCLEOTIDE SEQUENCE [LARGE SCALE GENOMIC DNA]</scope>
    <source>
        <strain evidence="2 3">NCTC7357</strain>
    </source>
</reference>
<sequence length="213" mass="22540">MKKIVSASLLGLLVLLGTAMNASADTVMSWNLARDVILAKESSPPNSTWSFMQNSSGVNKAENYTALPYFKADTCSGLPATCWQDPVSGAHVSVHFKPYTYTANGTFSIAPGNVAFHPGQNSQTVIRWASPVVGEINILGRVNSIHDSCGDGVAWSLNLGDTVLQSGSLVRGTGAVFSASKVPVTQSSAIYLVLDKKANYVCDSSTIDLLITH</sequence>
<protein>
    <submittedName>
        <fullName evidence="2">Uncharacterized protein</fullName>
    </submittedName>
</protein>
<dbReference type="RefSeq" id="WP_124323576.1">
    <property type="nucleotide sequence ID" value="NZ_CP118137.1"/>
</dbReference>
<evidence type="ECO:0000313" key="3">
    <source>
        <dbReference type="Proteomes" id="UP000277437"/>
    </source>
</evidence>
<gene>
    <name evidence="2" type="ORF">NCTC7357_04932</name>
</gene>
<feature type="signal peptide" evidence="1">
    <location>
        <begin position="1"/>
        <end position="24"/>
    </location>
</feature>
<organism evidence="2 3">
    <name type="scientific">Pseudomonas chlororaphis</name>
    <dbReference type="NCBI Taxonomy" id="587753"/>
    <lineage>
        <taxon>Bacteria</taxon>
        <taxon>Pseudomonadati</taxon>
        <taxon>Pseudomonadota</taxon>
        <taxon>Gammaproteobacteria</taxon>
        <taxon>Pseudomonadales</taxon>
        <taxon>Pseudomonadaceae</taxon>
        <taxon>Pseudomonas</taxon>
    </lineage>
</organism>